<organism evidence="1 2">
    <name type="scientific">Mesorhizobium salmacidum</name>
    <dbReference type="NCBI Taxonomy" id="3015171"/>
    <lineage>
        <taxon>Bacteria</taxon>
        <taxon>Pseudomonadati</taxon>
        <taxon>Pseudomonadota</taxon>
        <taxon>Alphaproteobacteria</taxon>
        <taxon>Hyphomicrobiales</taxon>
        <taxon>Phyllobacteriaceae</taxon>
        <taxon>Mesorhizobium</taxon>
    </lineage>
</organism>
<sequence length="68" mass="7211">MTKTPEVAPPILAETSPDRPVNCEVALETAFAALVANSTAQGWTPEETAETLHKLAVEHLEQLKATAA</sequence>
<dbReference type="EMBL" id="JAPYKS010000021">
    <property type="protein sequence ID" value="MEI9411930.1"/>
    <property type="molecule type" value="Genomic_DNA"/>
</dbReference>
<dbReference type="RefSeq" id="WP_027143697.1">
    <property type="nucleotide sequence ID" value="NZ_JAPYKS010000021.1"/>
</dbReference>
<accession>A0ABU8L2L5</accession>
<comment type="caution">
    <text evidence="1">The sequence shown here is derived from an EMBL/GenBank/DDBJ whole genome shotgun (WGS) entry which is preliminary data.</text>
</comment>
<evidence type="ECO:0000313" key="1">
    <source>
        <dbReference type="EMBL" id="MEI9411930.1"/>
    </source>
</evidence>
<dbReference type="Proteomes" id="UP001387293">
    <property type="component" value="Unassembled WGS sequence"/>
</dbReference>
<proteinExistence type="predicted"/>
<evidence type="ECO:0000313" key="2">
    <source>
        <dbReference type="Proteomes" id="UP001387293"/>
    </source>
</evidence>
<gene>
    <name evidence="1" type="ORF">O7A60_24640</name>
</gene>
<reference evidence="1 2" key="1">
    <citation type="submission" date="2022-12" db="EMBL/GenBank/DDBJ databases">
        <authorList>
            <person name="Muema E."/>
        </authorList>
    </citation>
    <scope>NUCLEOTIDE SEQUENCE [LARGE SCALE GENOMIC DNA]</scope>
    <source>
        <strain evidence="2">1326</strain>
    </source>
</reference>
<name>A0ABU8L2L5_9HYPH</name>
<protein>
    <submittedName>
        <fullName evidence="1">Uncharacterized protein</fullName>
    </submittedName>
</protein>
<keyword evidence="2" id="KW-1185">Reference proteome</keyword>